<sequence length="272" mass="31239">MGMRDFQAKVKALEEINSNDTTTTASAVQKHSNDYKLLQVALETDVNKIHALPTLDQKIEQKRRYFLPKWLPYVEQYFEQGETYQNDILGYCIVYLFDVGELGRAIELAQKAEAQGQRLPEKFKSTLANFVADTVLKWTEQQHRQQQPQEPYFSQVFRLIFSRWTVHDIVKSKWLKMGGCLLIADKNGQPNAAKIDDAERLNIARLLFLKAFTLNEKIGVKNLINRCEMRLNVLVLTPSQNGNDTADNTLNRENVIERALTILTQAQGGRHV</sequence>
<name>A0ABW3I8I3_9PAST</name>
<dbReference type="Pfam" id="PF05944">
    <property type="entry name" value="Phage_term_smal"/>
    <property type="match status" value="1"/>
</dbReference>
<evidence type="ECO:0000313" key="1">
    <source>
        <dbReference type="EMBL" id="MFD0965985.1"/>
    </source>
</evidence>
<dbReference type="EMBL" id="JBHTJN010000008">
    <property type="protein sequence ID" value="MFD0965985.1"/>
    <property type="molecule type" value="Genomic_DNA"/>
</dbReference>
<comment type="caution">
    <text evidence="1">The sequence shown here is derived from an EMBL/GenBank/DDBJ whole genome shotgun (WGS) entry which is preliminary data.</text>
</comment>
<dbReference type="RefSeq" id="WP_380819540.1">
    <property type="nucleotide sequence ID" value="NZ_JBHTJN010000008.1"/>
</dbReference>
<dbReference type="InterPro" id="IPR010270">
    <property type="entry name" value="Phage_P2_GpM"/>
</dbReference>
<reference evidence="2" key="1">
    <citation type="journal article" date="2019" name="Int. J. Syst. Evol. Microbiol.">
        <title>The Global Catalogue of Microorganisms (GCM) 10K type strain sequencing project: providing services to taxonomists for standard genome sequencing and annotation.</title>
        <authorList>
            <consortium name="The Broad Institute Genomics Platform"/>
            <consortium name="The Broad Institute Genome Sequencing Center for Infectious Disease"/>
            <person name="Wu L."/>
            <person name="Ma J."/>
        </authorList>
    </citation>
    <scope>NUCLEOTIDE SEQUENCE [LARGE SCALE GENOMIC DNA]</scope>
    <source>
        <strain evidence="2">CCUG 61707</strain>
    </source>
</reference>
<gene>
    <name evidence="1" type="primary">gpM</name>
    <name evidence="1" type="ORF">ACFQ02_03845</name>
</gene>
<accession>A0ABW3I8I3</accession>
<keyword evidence="2" id="KW-1185">Reference proteome</keyword>
<protein>
    <submittedName>
        <fullName evidence="1">Phage terminase small subunit</fullName>
    </submittedName>
</protein>
<dbReference type="Proteomes" id="UP001596996">
    <property type="component" value="Unassembled WGS sequence"/>
</dbReference>
<proteinExistence type="predicted"/>
<organism evidence="1 2">
    <name type="scientific">Seminibacterium arietis</name>
    <dbReference type="NCBI Taxonomy" id="1173502"/>
    <lineage>
        <taxon>Bacteria</taxon>
        <taxon>Pseudomonadati</taxon>
        <taxon>Pseudomonadota</taxon>
        <taxon>Gammaproteobacteria</taxon>
        <taxon>Pasteurellales</taxon>
        <taxon>Pasteurellaceae</taxon>
        <taxon>Seminibacterium</taxon>
    </lineage>
</organism>
<evidence type="ECO:0000313" key="2">
    <source>
        <dbReference type="Proteomes" id="UP001596996"/>
    </source>
</evidence>